<dbReference type="Gene3D" id="2.60.120.200">
    <property type="match status" value="1"/>
</dbReference>
<evidence type="ECO:0000313" key="3">
    <source>
        <dbReference type="EMBL" id="SCL58457.1"/>
    </source>
</evidence>
<dbReference type="EMBL" id="FMIA01000002">
    <property type="protein sequence ID" value="SCL58457.1"/>
    <property type="molecule type" value="Genomic_DNA"/>
</dbReference>
<dbReference type="AlphaFoldDB" id="A0A1C6UWN5"/>
<dbReference type="GO" id="GO:0004553">
    <property type="term" value="F:hydrolase activity, hydrolyzing O-glycosyl compounds"/>
    <property type="evidence" value="ECO:0007669"/>
    <property type="project" value="InterPro"/>
</dbReference>
<dbReference type="GO" id="GO:0005975">
    <property type="term" value="P:carbohydrate metabolic process"/>
    <property type="evidence" value="ECO:0007669"/>
    <property type="project" value="InterPro"/>
</dbReference>
<gene>
    <name evidence="3" type="ORF">GA0070617_3824</name>
</gene>
<dbReference type="Pfam" id="PF00722">
    <property type="entry name" value="Glyco_hydro_16"/>
    <property type="match status" value="1"/>
</dbReference>
<dbReference type="InterPro" id="IPR000757">
    <property type="entry name" value="Beta-glucanase-like"/>
</dbReference>
<feature type="compositionally biased region" description="Pro residues" evidence="1">
    <location>
        <begin position="256"/>
        <end position="270"/>
    </location>
</feature>
<evidence type="ECO:0000259" key="2">
    <source>
        <dbReference type="PROSITE" id="PS51762"/>
    </source>
</evidence>
<evidence type="ECO:0000313" key="4">
    <source>
        <dbReference type="Proteomes" id="UP000198937"/>
    </source>
</evidence>
<sequence length="290" mass="31517">MTAGGSDRIGAAATAAVVGLTLLYGPDPSRAALPADCGRVGGDWPVVFADDFDGPALGPNWSVYTGQPSSDPRTRWHRDQVAVRDGALVLSGRPRLDEPGRWHTGGVSNWRQARTYGRWDIRFRAPASPVLSYHFLLWPSSERWPPEIDIAEGFTATRQRAEAFVHWRDPQDGGRRKTQFTAVADYTRWHTVSVLWTPEVVCWSLDGTPFGAVTGDAVPHEPMWLALQTETQVGGTATEGDHRVEIDQVRISAPSPTDPPPPTTPGPEPAPAARRPGQPSPAADPPTNRS</sequence>
<dbReference type="SUPFAM" id="SSF49899">
    <property type="entry name" value="Concanavalin A-like lectins/glucanases"/>
    <property type="match status" value="1"/>
</dbReference>
<dbReference type="STRING" id="683228.GA0070617_3824"/>
<dbReference type="PROSITE" id="PS51762">
    <property type="entry name" value="GH16_2"/>
    <property type="match status" value="1"/>
</dbReference>
<accession>A0A1C6UWN5</accession>
<feature type="region of interest" description="Disordered" evidence="1">
    <location>
        <begin position="247"/>
        <end position="290"/>
    </location>
</feature>
<evidence type="ECO:0000256" key="1">
    <source>
        <dbReference type="SAM" id="MobiDB-lite"/>
    </source>
</evidence>
<dbReference type="PANTHER" id="PTHR10963:SF60">
    <property type="entry name" value="GRAM-NEGATIVE BACTERIA-BINDING PROTEIN 1-RELATED"/>
    <property type="match status" value="1"/>
</dbReference>
<dbReference type="InterPro" id="IPR013320">
    <property type="entry name" value="ConA-like_dom_sf"/>
</dbReference>
<reference evidence="3 4" key="1">
    <citation type="submission" date="2016-06" db="EMBL/GenBank/DDBJ databases">
        <authorList>
            <person name="Kjaerup R.B."/>
            <person name="Dalgaard T.S."/>
            <person name="Juul-Madsen H.R."/>
        </authorList>
    </citation>
    <scope>NUCLEOTIDE SEQUENCE [LARGE SCALE GENOMIC DNA]</scope>
    <source>
        <strain evidence="3 4">DSM 45577</strain>
    </source>
</reference>
<organism evidence="3 4">
    <name type="scientific">Micromonospora yangpuensis</name>
    <dbReference type="NCBI Taxonomy" id="683228"/>
    <lineage>
        <taxon>Bacteria</taxon>
        <taxon>Bacillati</taxon>
        <taxon>Actinomycetota</taxon>
        <taxon>Actinomycetes</taxon>
        <taxon>Micromonosporales</taxon>
        <taxon>Micromonosporaceae</taxon>
        <taxon>Micromonospora</taxon>
    </lineage>
</organism>
<dbReference type="Proteomes" id="UP000198937">
    <property type="component" value="Unassembled WGS sequence"/>
</dbReference>
<proteinExistence type="predicted"/>
<dbReference type="PANTHER" id="PTHR10963">
    <property type="entry name" value="GLYCOSYL HYDROLASE-RELATED"/>
    <property type="match status" value="1"/>
</dbReference>
<dbReference type="CDD" id="cd00413">
    <property type="entry name" value="Glyco_hydrolase_16"/>
    <property type="match status" value="1"/>
</dbReference>
<name>A0A1C6UWN5_9ACTN</name>
<keyword evidence="4" id="KW-1185">Reference proteome</keyword>
<feature type="domain" description="GH16" evidence="2">
    <location>
        <begin position="28"/>
        <end position="257"/>
    </location>
</feature>
<dbReference type="InterPro" id="IPR050546">
    <property type="entry name" value="Glycosyl_Hydrlase_16"/>
</dbReference>
<protein>
    <submittedName>
        <fullName evidence="3">Glycosyl hydrolases family 16</fullName>
    </submittedName>
</protein>
<keyword evidence="3" id="KW-0378">Hydrolase</keyword>
<dbReference type="RefSeq" id="WP_175440583.1">
    <property type="nucleotide sequence ID" value="NZ_BMMJ01000014.1"/>
</dbReference>